<evidence type="ECO:0000256" key="3">
    <source>
        <dbReference type="ARBA" id="ARBA00022692"/>
    </source>
</evidence>
<keyword evidence="3 7" id="KW-0812">Transmembrane</keyword>
<dbReference type="GO" id="GO:0005886">
    <property type="term" value="C:plasma membrane"/>
    <property type="evidence" value="ECO:0007669"/>
    <property type="project" value="UniProtKB-SubCell"/>
</dbReference>
<dbReference type="PANTHER" id="PTHR42682">
    <property type="entry name" value="HYDROGENASE-4 COMPONENT F"/>
    <property type="match status" value="1"/>
</dbReference>
<feature type="domain" description="NADH:quinone oxidoreductase/Mrp antiporter transmembrane" evidence="8">
    <location>
        <begin position="110"/>
        <end position="384"/>
    </location>
</feature>
<feature type="transmembrane region" description="Helical" evidence="7">
    <location>
        <begin position="350"/>
        <end position="374"/>
    </location>
</feature>
<accession>A0A7J3JPM1</accession>
<dbReference type="PRINTS" id="PR01437">
    <property type="entry name" value="NUOXDRDTASE4"/>
</dbReference>
<dbReference type="InterPro" id="IPR001750">
    <property type="entry name" value="ND/Mrp_TM"/>
</dbReference>
<evidence type="ECO:0000259" key="8">
    <source>
        <dbReference type="Pfam" id="PF00361"/>
    </source>
</evidence>
<evidence type="ECO:0000256" key="4">
    <source>
        <dbReference type="ARBA" id="ARBA00022989"/>
    </source>
</evidence>
<feature type="transmembrane region" description="Helical" evidence="7">
    <location>
        <begin position="58"/>
        <end position="77"/>
    </location>
</feature>
<dbReference type="GO" id="GO:0042773">
    <property type="term" value="P:ATP synthesis coupled electron transport"/>
    <property type="evidence" value="ECO:0007669"/>
    <property type="project" value="InterPro"/>
</dbReference>
<comment type="caution">
    <text evidence="9">The sequence shown here is derived from an EMBL/GenBank/DDBJ whole genome shotgun (WGS) entry which is preliminary data.</text>
</comment>
<feature type="transmembrane region" description="Helical" evidence="7">
    <location>
        <begin position="300"/>
        <end position="329"/>
    </location>
</feature>
<evidence type="ECO:0000256" key="7">
    <source>
        <dbReference type="SAM" id="Phobius"/>
    </source>
</evidence>
<proteinExistence type="predicted"/>
<dbReference type="GO" id="GO:0016491">
    <property type="term" value="F:oxidoreductase activity"/>
    <property type="evidence" value="ECO:0007669"/>
    <property type="project" value="UniProtKB-KW"/>
</dbReference>
<evidence type="ECO:0000256" key="2">
    <source>
        <dbReference type="ARBA" id="ARBA00022475"/>
    </source>
</evidence>
<reference evidence="9" key="1">
    <citation type="journal article" date="2020" name="mSystems">
        <title>Genome- and Community-Level Interaction Insights into Carbon Utilization and Element Cycling Functions of Hydrothermarchaeota in Hydrothermal Sediment.</title>
        <authorList>
            <person name="Zhou Z."/>
            <person name="Liu Y."/>
            <person name="Xu W."/>
            <person name="Pan J."/>
            <person name="Luo Z.H."/>
            <person name="Li M."/>
        </authorList>
    </citation>
    <scope>NUCLEOTIDE SEQUENCE [LARGE SCALE GENOMIC DNA]</scope>
    <source>
        <strain evidence="9">SpSt-657</strain>
    </source>
</reference>
<keyword evidence="2" id="KW-1003">Cell membrane</keyword>
<dbReference type="GO" id="GO:0008137">
    <property type="term" value="F:NADH dehydrogenase (ubiquinone) activity"/>
    <property type="evidence" value="ECO:0007669"/>
    <property type="project" value="InterPro"/>
</dbReference>
<feature type="transmembrane region" description="Helical" evidence="7">
    <location>
        <begin position="433"/>
        <end position="454"/>
    </location>
</feature>
<evidence type="ECO:0000256" key="1">
    <source>
        <dbReference type="ARBA" id="ARBA00004651"/>
    </source>
</evidence>
<feature type="transmembrane region" description="Helical" evidence="7">
    <location>
        <begin position="185"/>
        <end position="206"/>
    </location>
</feature>
<sequence length="493" mass="54149">MEMNDLCRYLLYSLSTVVILIGNAGTRSRFSVGLLKISGYLMLLSLNLIIGYGFFQSILLLTSILVSLIVSLYTAGYSSEKYGSNSLQLLVDGLTISIIATLSSKYLLEFVMFWLMSEIIGFLAIAYDTLVGIDTRAMNASLKYLIFSMIPTDIALFLILAVSNFENILTITLLELNLDLASPALTITALLGFMAKAAIVPLHFWLPDAHSMAPAPISALLSGIMVKMGIYGFVILSHFAIDAGTAFSILFVFGSLAAVYGALQAIYQRDIKRLLAYSTISNTGVIAILIAFYIKSADPTFIYAALTFSVAHALYKATLFIDSGVIELLTHERNIDSLGYIYRVAPIESLSAILSILFIFGMPPAIGFLAKVLIFSALLHYIAKDWIYLFTIIIISIETSLTILYSAKYLLAHIRIHKNVNTLGTINLKALGLSPYVLLLTMTSIALTPIVLLVRGSTPLPIEIDIIILYIITFPLLLFILLALYTVFKQSRV</sequence>
<dbReference type="Pfam" id="PF00361">
    <property type="entry name" value="Proton_antipo_M"/>
    <property type="match status" value="1"/>
</dbReference>
<gene>
    <name evidence="9" type="ORF">ENU30_02675</name>
</gene>
<name>A0A7J3JPM1_9CREN</name>
<feature type="transmembrane region" description="Helical" evidence="7">
    <location>
        <begin position="145"/>
        <end position="165"/>
    </location>
</feature>
<feature type="transmembrane region" description="Helical" evidence="7">
    <location>
        <begin position="247"/>
        <end position="267"/>
    </location>
</feature>
<dbReference type="EMBL" id="DTBZ01000062">
    <property type="protein sequence ID" value="HGQ17875.1"/>
    <property type="molecule type" value="Genomic_DNA"/>
</dbReference>
<keyword evidence="6 7" id="KW-0472">Membrane</keyword>
<feature type="transmembrane region" description="Helical" evidence="7">
    <location>
        <begin position="386"/>
        <end position="412"/>
    </location>
</feature>
<evidence type="ECO:0000256" key="6">
    <source>
        <dbReference type="ARBA" id="ARBA00023136"/>
    </source>
</evidence>
<comment type="subcellular location">
    <subcellularLocation>
        <location evidence="1">Cell membrane</location>
        <topology evidence="1">Multi-pass membrane protein</topology>
    </subcellularLocation>
</comment>
<feature type="transmembrane region" description="Helical" evidence="7">
    <location>
        <begin position="6"/>
        <end position="26"/>
    </location>
</feature>
<feature type="transmembrane region" description="Helical" evidence="7">
    <location>
        <begin position="89"/>
        <end position="107"/>
    </location>
</feature>
<feature type="transmembrane region" description="Helical" evidence="7">
    <location>
        <begin position="466"/>
        <end position="488"/>
    </location>
</feature>
<dbReference type="InterPro" id="IPR003918">
    <property type="entry name" value="NADH_UbQ_OxRdtase"/>
</dbReference>
<dbReference type="AlphaFoldDB" id="A0A7J3JPM1"/>
<protein>
    <recommendedName>
        <fullName evidence="8">NADH:quinone oxidoreductase/Mrp antiporter transmembrane domain-containing protein</fullName>
    </recommendedName>
</protein>
<organism evidence="9">
    <name type="scientific">Ignisphaera aggregans</name>
    <dbReference type="NCBI Taxonomy" id="334771"/>
    <lineage>
        <taxon>Archaea</taxon>
        <taxon>Thermoproteota</taxon>
        <taxon>Thermoprotei</taxon>
        <taxon>Desulfurococcales</taxon>
        <taxon>Desulfurococcaceae</taxon>
        <taxon>Ignisphaera</taxon>
    </lineage>
</organism>
<keyword evidence="5" id="KW-0560">Oxidoreductase</keyword>
<feature type="transmembrane region" description="Helical" evidence="7">
    <location>
        <begin position="218"/>
        <end position="241"/>
    </location>
</feature>
<evidence type="ECO:0000313" key="9">
    <source>
        <dbReference type="EMBL" id="HGQ17875.1"/>
    </source>
</evidence>
<feature type="transmembrane region" description="Helical" evidence="7">
    <location>
        <begin position="274"/>
        <end position="294"/>
    </location>
</feature>
<keyword evidence="4 7" id="KW-1133">Transmembrane helix</keyword>
<dbReference type="InterPro" id="IPR052175">
    <property type="entry name" value="ComplexI-like_HydComp"/>
</dbReference>
<dbReference type="PANTHER" id="PTHR42682:SF3">
    <property type="entry name" value="FORMATE HYDROGENLYASE SUBUNIT 3-RELATED"/>
    <property type="match status" value="1"/>
</dbReference>
<evidence type="ECO:0000256" key="5">
    <source>
        <dbReference type="ARBA" id="ARBA00023002"/>
    </source>
</evidence>
<feature type="transmembrane region" description="Helical" evidence="7">
    <location>
        <begin position="113"/>
        <end position="133"/>
    </location>
</feature>